<dbReference type="EMBL" id="MU004304">
    <property type="protein sequence ID" value="KAF2659853.1"/>
    <property type="molecule type" value="Genomic_DNA"/>
</dbReference>
<dbReference type="GO" id="GO:0005737">
    <property type="term" value="C:cytoplasm"/>
    <property type="evidence" value="ECO:0007669"/>
    <property type="project" value="TreeGrafter"/>
</dbReference>
<dbReference type="GO" id="GO:0004672">
    <property type="term" value="F:protein kinase activity"/>
    <property type="evidence" value="ECO:0007669"/>
    <property type="project" value="InterPro"/>
</dbReference>
<dbReference type="SUPFAM" id="SSF56112">
    <property type="entry name" value="Protein kinase-like (PK-like)"/>
    <property type="match status" value="1"/>
</dbReference>
<keyword evidence="3" id="KW-1185">Reference proteome</keyword>
<dbReference type="Gene3D" id="1.10.510.10">
    <property type="entry name" value="Transferase(Phosphotransferase) domain 1"/>
    <property type="match status" value="1"/>
</dbReference>
<dbReference type="GO" id="GO:0007165">
    <property type="term" value="P:signal transduction"/>
    <property type="evidence" value="ECO:0007669"/>
    <property type="project" value="TreeGrafter"/>
</dbReference>
<dbReference type="PROSITE" id="PS50011">
    <property type="entry name" value="PROTEIN_KINASE_DOM"/>
    <property type="match status" value="1"/>
</dbReference>
<dbReference type="Gene3D" id="1.25.40.10">
    <property type="entry name" value="Tetratricopeptide repeat domain"/>
    <property type="match status" value="2"/>
</dbReference>
<dbReference type="OrthoDB" id="5986190at2759"/>
<evidence type="ECO:0000313" key="2">
    <source>
        <dbReference type="EMBL" id="KAF2659853.1"/>
    </source>
</evidence>
<sequence length="848" mass="97884">MSVDMTFMTWRAPLGLDRKNYGSLGIGGTAEVHQRFLHLRKSLAFKRPKIETIPEQLRGATITTQNFRERQHLLDGEFRNLTSEVSVLCHPGIRYHPNIVELEAITWDFDERLGSAWPILIFEKAEEGDLATFLDTTRGRLLSIRKRLELCQDIAIGMLCLHRFGIIHGDINPRNLLVFREKDDVYIKMSDFGYAAVMRKGENIDMARTWPWYAPEIDSQWSFDFEDARRTDHYSFALVCAYVLFHDGFESFTAPGEDVNHLAIARLEMMRREGDLLPQIIALIGWLESVDSEHKEELKLFFQQSLSENPEERNLSLKGLFFEHAKRTDIGVVTFENITPTFLKPDPLPMSSQFKVIKIWSRAMSGDYRLRTAIFDALVSQAGSHPDVCCRDNAAWQLAICYELGFGCAHSSQQSADWAKRCSKSMEELRTELKRLESISDTPQAGSDFNNWGFTTPVNAYDADGILPRAAEVHRRSVADLQRLLPPGHHKIQQQQIILCEVLGASSRWKEAYGLISVVLDECRRYRVHDPLLLWAIETKRSLCARLDRRHEANVLLAEAKEMQRVVDGPAKQFRHRNWRVEPTPGSIHYLNQLGISQIEAKDYEAAEHTLLESIKAANEHYGPEDDSVIQIRSFLAVSYFLSNKPDVEDRIQEVISLCDENDTVVTRAEKLRMRIVLCREYLKQDELHEALRLAVRVVDDCRSQLGLGHAFTEDATIALADVYFRRNQVKEAQALREAIVATRQRQYGENQPVTALSELDLSHSLWDDCRWDETLTIMDRAIGVLDKAFGEKHPTVIFWRSRFTFRQNYVRKWTRWRFIIPLNVTTAVGRQLNQLTDWYACRRYGYN</sequence>
<dbReference type="InterPro" id="IPR011009">
    <property type="entry name" value="Kinase-like_dom_sf"/>
</dbReference>
<accession>A0A6A6TLP9</accession>
<dbReference type="GO" id="GO:0005524">
    <property type="term" value="F:ATP binding"/>
    <property type="evidence" value="ECO:0007669"/>
    <property type="project" value="InterPro"/>
</dbReference>
<dbReference type="SUPFAM" id="SSF48452">
    <property type="entry name" value="TPR-like"/>
    <property type="match status" value="1"/>
</dbReference>
<evidence type="ECO:0000259" key="1">
    <source>
        <dbReference type="PROSITE" id="PS50011"/>
    </source>
</evidence>
<dbReference type="AlphaFoldDB" id="A0A6A6TLP9"/>
<proteinExistence type="predicted"/>
<dbReference type="InterPro" id="IPR011990">
    <property type="entry name" value="TPR-like_helical_dom_sf"/>
</dbReference>
<dbReference type="PANTHER" id="PTHR23257">
    <property type="entry name" value="SERINE-THREONINE PROTEIN KINASE"/>
    <property type="match status" value="1"/>
</dbReference>
<organism evidence="2 3">
    <name type="scientific">Lophiostoma macrostomum CBS 122681</name>
    <dbReference type="NCBI Taxonomy" id="1314788"/>
    <lineage>
        <taxon>Eukaryota</taxon>
        <taxon>Fungi</taxon>
        <taxon>Dikarya</taxon>
        <taxon>Ascomycota</taxon>
        <taxon>Pezizomycotina</taxon>
        <taxon>Dothideomycetes</taxon>
        <taxon>Pleosporomycetidae</taxon>
        <taxon>Pleosporales</taxon>
        <taxon>Lophiostomataceae</taxon>
        <taxon>Lophiostoma</taxon>
    </lineage>
</organism>
<feature type="domain" description="Protein kinase" evidence="1">
    <location>
        <begin position="18"/>
        <end position="327"/>
    </location>
</feature>
<dbReference type="InterPro" id="IPR050167">
    <property type="entry name" value="Ser_Thr_protein_kinase"/>
</dbReference>
<dbReference type="Pfam" id="PF00069">
    <property type="entry name" value="Pkinase"/>
    <property type="match status" value="1"/>
</dbReference>
<name>A0A6A6TLP9_9PLEO</name>
<evidence type="ECO:0000313" key="3">
    <source>
        <dbReference type="Proteomes" id="UP000799324"/>
    </source>
</evidence>
<dbReference type="InterPro" id="IPR000719">
    <property type="entry name" value="Prot_kinase_dom"/>
</dbReference>
<gene>
    <name evidence="2" type="ORF">K491DRAFT_775320</name>
</gene>
<keyword evidence="2" id="KW-0418">Kinase</keyword>
<keyword evidence="2" id="KW-0808">Transferase</keyword>
<protein>
    <submittedName>
        <fullName evidence="2">Kinase-like protein</fullName>
    </submittedName>
</protein>
<dbReference type="Proteomes" id="UP000799324">
    <property type="component" value="Unassembled WGS sequence"/>
</dbReference>
<dbReference type="PANTHER" id="PTHR23257:SF706">
    <property type="entry name" value="PROTO-ONCOGENE SERINE_THREONINE-PROTEIN KINASE MOS"/>
    <property type="match status" value="1"/>
</dbReference>
<reference evidence="2" key="1">
    <citation type="journal article" date="2020" name="Stud. Mycol.">
        <title>101 Dothideomycetes genomes: a test case for predicting lifestyles and emergence of pathogens.</title>
        <authorList>
            <person name="Haridas S."/>
            <person name="Albert R."/>
            <person name="Binder M."/>
            <person name="Bloem J."/>
            <person name="Labutti K."/>
            <person name="Salamov A."/>
            <person name="Andreopoulos B."/>
            <person name="Baker S."/>
            <person name="Barry K."/>
            <person name="Bills G."/>
            <person name="Bluhm B."/>
            <person name="Cannon C."/>
            <person name="Castanera R."/>
            <person name="Culley D."/>
            <person name="Daum C."/>
            <person name="Ezra D."/>
            <person name="Gonzalez J."/>
            <person name="Henrissat B."/>
            <person name="Kuo A."/>
            <person name="Liang C."/>
            <person name="Lipzen A."/>
            <person name="Lutzoni F."/>
            <person name="Magnuson J."/>
            <person name="Mondo S."/>
            <person name="Nolan M."/>
            <person name="Ohm R."/>
            <person name="Pangilinan J."/>
            <person name="Park H.-J."/>
            <person name="Ramirez L."/>
            <person name="Alfaro M."/>
            <person name="Sun H."/>
            <person name="Tritt A."/>
            <person name="Yoshinaga Y."/>
            <person name="Zwiers L.-H."/>
            <person name="Turgeon B."/>
            <person name="Goodwin S."/>
            <person name="Spatafora J."/>
            <person name="Crous P."/>
            <person name="Grigoriev I."/>
        </authorList>
    </citation>
    <scope>NUCLEOTIDE SEQUENCE</scope>
    <source>
        <strain evidence="2">CBS 122681</strain>
    </source>
</reference>